<accession>A0A6G1J0B7</accession>
<name>A0A6G1J0B7_9PLEO</name>
<dbReference type="OrthoDB" id="1577640at2759"/>
<organism evidence="1 2">
    <name type="scientific">Lentithecium fluviatile CBS 122367</name>
    <dbReference type="NCBI Taxonomy" id="1168545"/>
    <lineage>
        <taxon>Eukaryota</taxon>
        <taxon>Fungi</taxon>
        <taxon>Dikarya</taxon>
        <taxon>Ascomycota</taxon>
        <taxon>Pezizomycotina</taxon>
        <taxon>Dothideomycetes</taxon>
        <taxon>Pleosporomycetidae</taxon>
        <taxon>Pleosporales</taxon>
        <taxon>Massarineae</taxon>
        <taxon>Lentitheciaceae</taxon>
        <taxon>Lentithecium</taxon>
    </lineage>
</organism>
<dbReference type="EMBL" id="MU005583">
    <property type="protein sequence ID" value="KAF2683828.1"/>
    <property type="molecule type" value="Genomic_DNA"/>
</dbReference>
<evidence type="ECO:0000313" key="2">
    <source>
        <dbReference type="Proteomes" id="UP000799291"/>
    </source>
</evidence>
<protein>
    <submittedName>
        <fullName evidence="1">Uncharacterized protein</fullName>
    </submittedName>
</protein>
<gene>
    <name evidence="1" type="ORF">K458DRAFT_389750</name>
</gene>
<dbReference type="AlphaFoldDB" id="A0A6G1J0B7"/>
<reference evidence="1" key="1">
    <citation type="journal article" date="2020" name="Stud. Mycol.">
        <title>101 Dothideomycetes genomes: a test case for predicting lifestyles and emergence of pathogens.</title>
        <authorList>
            <person name="Haridas S."/>
            <person name="Albert R."/>
            <person name="Binder M."/>
            <person name="Bloem J."/>
            <person name="Labutti K."/>
            <person name="Salamov A."/>
            <person name="Andreopoulos B."/>
            <person name="Baker S."/>
            <person name="Barry K."/>
            <person name="Bills G."/>
            <person name="Bluhm B."/>
            <person name="Cannon C."/>
            <person name="Castanera R."/>
            <person name="Culley D."/>
            <person name="Daum C."/>
            <person name="Ezra D."/>
            <person name="Gonzalez J."/>
            <person name="Henrissat B."/>
            <person name="Kuo A."/>
            <person name="Liang C."/>
            <person name="Lipzen A."/>
            <person name="Lutzoni F."/>
            <person name="Magnuson J."/>
            <person name="Mondo S."/>
            <person name="Nolan M."/>
            <person name="Ohm R."/>
            <person name="Pangilinan J."/>
            <person name="Park H.-J."/>
            <person name="Ramirez L."/>
            <person name="Alfaro M."/>
            <person name="Sun H."/>
            <person name="Tritt A."/>
            <person name="Yoshinaga Y."/>
            <person name="Zwiers L.-H."/>
            <person name="Turgeon B."/>
            <person name="Goodwin S."/>
            <person name="Spatafora J."/>
            <person name="Crous P."/>
            <person name="Grigoriev I."/>
        </authorList>
    </citation>
    <scope>NUCLEOTIDE SEQUENCE</scope>
    <source>
        <strain evidence="1">CBS 122367</strain>
    </source>
</reference>
<proteinExistence type="predicted"/>
<keyword evidence="2" id="KW-1185">Reference proteome</keyword>
<evidence type="ECO:0000313" key="1">
    <source>
        <dbReference type="EMBL" id="KAF2683828.1"/>
    </source>
</evidence>
<sequence length="295" mass="33695">MASLQQALTDRKFFGSATLKYERSPPFPSPHTLSPIPSLHDGRSAFSYRICRRRCFSRYHALHRLVSYIDDVKDAKDKAEQITDEVDHFSDVLELLENVVSKASASPAISVTRTGVVTYSSTIEKVRERLEKSNSSNKSGVRECLIDIKRRVCFPFKKTEILYWKDVLRDVQQSLQTAHQILQSEQQHTNSEDIKRLLTQEAQLIHTEMQMMRLQEHNHLQDIRNQLLKQTQSMIINSKSSIQHVVSLQTSVGSIQHNLTPVIGSTAEALDKLDIVMSSIDRLGHRVNDLKLSSF</sequence>
<dbReference type="Proteomes" id="UP000799291">
    <property type="component" value="Unassembled WGS sequence"/>
</dbReference>